<evidence type="ECO:0000313" key="1">
    <source>
        <dbReference type="EMBL" id="CAI26737.1"/>
    </source>
</evidence>
<keyword evidence="2" id="KW-1185">Reference proteome</keyword>
<gene>
    <name evidence="1" type="ordered locus">ERWE_CDS_02430</name>
</gene>
<organism evidence="1 2">
    <name type="scientific">Ehrlichia ruminantium (strain Welgevonden)</name>
    <dbReference type="NCBI Taxonomy" id="254945"/>
    <lineage>
        <taxon>Bacteria</taxon>
        <taxon>Pseudomonadati</taxon>
        <taxon>Pseudomonadota</taxon>
        <taxon>Alphaproteobacteria</taxon>
        <taxon>Rickettsiales</taxon>
        <taxon>Anaplasmataceae</taxon>
        <taxon>Ehrlichia</taxon>
    </lineage>
</organism>
<sequence>MIKNLFINLYRFIHNESTEQNSNLHDGFIPIIQNNIIMYKEVICIRLNLYLFLTVLLKYNILHINNDKPITLWKITLLH</sequence>
<dbReference type="EMBL" id="CR925678">
    <property type="protein sequence ID" value="CAI26737.1"/>
    <property type="molecule type" value="Genomic_DNA"/>
</dbReference>
<accession>A0A0H3LZD1</accession>
<dbReference type="AlphaFoldDB" id="A0A0H3LZD1"/>
<proteinExistence type="predicted"/>
<protein>
    <submittedName>
        <fullName evidence="1">Uncharacterized protein</fullName>
    </submittedName>
</protein>
<evidence type="ECO:0000313" key="2">
    <source>
        <dbReference type="Proteomes" id="UP000001021"/>
    </source>
</evidence>
<name>A0A0H3LZD1_EHRRW</name>
<dbReference type="Proteomes" id="UP000001021">
    <property type="component" value="Chromosome"/>
</dbReference>
<reference evidence="1 2" key="1">
    <citation type="journal article" date="2006" name="J. Bacteriol.">
        <title>Comparative genomic analysis of three strains of Ehrlichia ruminantium reveals an active process of genome size plasticity.</title>
        <authorList>
            <person name="Frutos R."/>
            <person name="Viari A."/>
            <person name="Ferraz C."/>
            <person name="Morgat A."/>
            <person name="Eychenie S."/>
            <person name="Kandassami Y."/>
            <person name="Chantal I."/>
            <person name="Bensaid A."/>
            <person name="Coissac E."/>
            <person name="Vachiery N."/>
            <person name="Demaille J."/>
            <person name="Martinez D."/>
        </authorList>
    </citation>
    <scope>NUCLEOTIDE SEQUENCE [LARGE SCALE GENOMIC DNA]</scope>
    <source>
        <strain evidence="1 2">Welgevonden</strain>
    </source>
</reference>
<dbReference type="HOGENOM" id="CLU_2600487_0_0_5"/>
<dbReference type="KEGG" id="erw:ERWE_CDS_02430"/>